<dbReference type="RefSeq" id="WP_165893722.1">
    <property type="nucleotide sequence ID" value="NZ_JAAPAP010000017.1"/>
</dbReference>
<dbReference type="AlphaFoldDB" id="A0AA43ZAK2"/>
<evidence type="ECO:0000313" key="2">
    <source>
        <dbReference type="Proteomes" id="UP000736384"/>
    </source>
</evidence>
<reference evidence="1" key="1">
    <citation type="submission" date="2020-03" db="EMBL/GenBank/DDBJ databases">
        <title>Genome assembly of Azotobacter chroococcum W5.</title>
        <authorList>
            <person name="Kannepalli A."/>
        </authorList>
    </citation>
    <scope>NUCLEOTIDE SEQUENCE</scope>
    <source>
        <strain evidence="1">W5</strain>
    </source>
</reference>
<dbReference type="EMBL" id="JAAPAP010000017">
    <property type="protein sequence ID" value="NHN79231.1"/>
    <property type="molecule type" value="Genomic_DNA"/>
</dbReference>
<dbReference type="Proteomes" id="UP000736384">
    <property type="component" value="Unassembled WGS sequence"/>
</dbReference>
<gene>
    <name evidence="1" type="ORF">HA520_18420</name>
</gene>
<sequence>MTLFDQLKTMQLKQLQHDEKYHKEIWLLDVQRRATHMVLHFAKYSSKINTAIYLKDNSCLTRQLIDMAIIAISTANIFNVSLYTFALTERERSCSNITELAEELFASLDIKGTNPEYEISIKINNSIAGMCKAAEALDHLEDFPFKTSIINGTAELFRYSLALLHTIEARDIPSIIGDRLVMIEKKNFFFEETGNYITGYK</sequence>
<comment type="caution">
    <text evidence="1">The sequence shown here is derived from an EMBL/GenBank/DDBJ whole genome shotgun (WGS) entry which is preliminary data.</text>
</comment>
<protein>
    <submittedName>
        <fullName evidence="1">Uncharacterized protein</fullName>
    </submittedName>
</protein>
<evidence type="ECO:0000313" key="1">
    <source>
        <dbReference type="EMBL" id="NHN79231.1"/>
    </source>
</evidence>
<name>A0AA43ZAK2_9GAMM</name>
<organism evidence="1 2">
    <name type="scientific">Azotobacter chroococcum</name>
    <dbReference type="NCBI Taxonomy" id="353"/>
    <lineage>
        <taxon>Bacteria</taxon>
        <taxon>Pseudomonadati</taxon>
        <taxon>Pseudomonadota</taxon>
        <taxon>Gammaproteobacteria</taxon>
        <taxon>Pseudomonadales</taxon>
        <taxon>Pseudomonadaceae</taxon>
        <taxon>Azotobacter</taxon>
    </lineage>
</organism>
<accession>A0AA43ZAK2</accession>
<proteinExistence type="predicted"/>